<accession>A0A9N9EG34</accession>
<dbReference type="AlphaFoldDB" id="A0A9N9EG34"/>
<feature type="region of interest" description="Disordered" evidence="1">
    <location>
        <begin position="205"/>
        <end position="226"/>
    </location>
</feature>
<protein>
    <submittedName>
        <fullName evidence="2">13642_t:CDS:1</fullName>
    </submittedName>
</protein>
<evidence type="ECO:0000313" key="2">
    <source>
        <dbReference type="EMBL" id="CAG8676984.1"/>
    </source>
</evidence>
<feature type="compositionally biased region" description="Polar residues" evidence="1">
    <location>
        <begin position="13"/>
        <end position="22"/>
    </location>
</feature>
<reference evidence="2" key="1">
    <citation type="submission" date="2021-06" db="EMBL/GenBank/DDBJ databases">
        <authorList>
            <person name="Kallberg Y."/>
            <person name="Tangrot J."/>
            <person name="Rosling A."/>
        </authorList>
    </citation>
    <scope>NUCLEOTIDE SEQUENCE</scope>
    <source>
        <strain evidence="2">87-6 pot B 2015</strain>
    </source>
</reference>
<evidence type="ECO:0000313" key="3">
    <source>
        <dbReference type="Proteomes" id="UP000789375"/>
    </source>
</evidence>
<feature type="region of interest" description="Disordered" evidence="1">
    <location>
        <begin position="411"/>
        <end position="471"/>
    </location>
</feature>
<gene>
    <name evidence="2" type="ORF">FMOSSE_LOCUS12695</name>
</gene>
<feature type="region of interest" description="Disordered" evidence="1">
    <location>
        <begin position="1"/>
        <end position="22"/>
    </location>
</feature>
<comment type="caution">
    <text evidence="2">The sequence shown here is derived from an EMBL/GenBank/DDBJ whole genome shotgun (WGS) entry which is preliminary data.</text>
</comment>
<proteinExistence type="predicted"/>
<organism evidence="2 3">
    <name type="scientific">Funneliformis mosseae</name>
    <name type="common">Endomycorrhizal fungus</name>
    <name type="synonym">Glomus mosseae</name>
    <dbReference type="NCBI Taxonomy" id="27381"/>
    <lineage>
        <taxon>Eukaryota</taxon>
        <taxon>Fungi</taxon>
        <taxon>Fungi incertae sedis</taxon>
        <taxon>Mucoromycota</taxon>
        <taxon>Glomeromycotina</taxon>
        <taxon>Glomeromycetes</taxon>
        <taxon>Glomerales</taxon>
        <taxon>Glomeraceae</taxon>
        <taxon>Funneliformis</taxon>
    </lineage>
</organism>
<feature type="compositionally biased region" description="Basic and acidic residues" evidence="1">
    <location>
        <begin position="430"/>
        <end position="471"/>
    </location>
</feature>
<name>A0A9N9EG34_FUNMO</name>
<keyword evidence="3" id="KW-1185">Reference proteome</keyword>
<evidence type="ECO:0000256" key="1">
    <source>
        <dbReference type="SAM" id="MobiDB-lite"/>
    </source>
</evidence>
<feature type="compositionally biased region" description="Acidic residues" evidence="1">
    <location>
        <begin position="419"/>
        <end position="429"/>
    </location>
</feature>
<feature type="compositionally biased region" description="Low complexity" evidence="1">
    <location>
        <begin position="1"/>
        <end position="12"/>
    </location>
</feature>
<dbReference type="EMBL" id="CAJVPP010006342">
    <property type="protein sequence ID" value="CAG8676984.1"/>
    <property type="molecule type" value="Genomic_DNA"/>
</dbReference>
<sequence>MGRANNNGNANGSTTQTISLPVNTSVRISNTTTLSSTPKQIQPFTSQNILKSPNQYHKPLTNTAEHLTNHTNHGVQITTTNVILDYLLFLSINAKIDQAKTELRAEGQQQPSSFHNKKGQGVEAIVDGLLQSHRTQTFSVLLPLSLKHRLYLCQLLHLKSPKQRAHRLPTCLSKYGKHFKNALLSRCRKHRKSICVACQQHPKNSSITPPMSRRRSTPPKPIPTRRTAPGLIDAIPVFLNTSAITYRLAHEQLDFEHHESMTVSQTWYALLLDLLTQAAIECYYCDSYSSMDTLLEIFSYGDIDPSDYHSDVSESDDDDPHFAATRADDYLLWQRTAYLDEFRQKKKIRMEEFLNVKGKLEEHLENLANKYSVRNFETGMLNYCQKVTGCLDIPTLTNYNDLPGEIIPGEYHGGIDIPMSDEEDTEEDTNYGHDRDLQFEDDKDENNLKKRRLSESDGSKSQEIKKKKNDI</sequence>
<dbReference type="Proteomes" id="UP000789375">
    <property type="component" value="Unassembled WGS sequence"/>
</dbReference>